<proteinExistence type="predicted"/>
<evidence type="ECO:0000313" key="2">
    <source>
        <dbReference type="EMBL" id="KAJ3514978.1"/>
    </source>
</evidence>
<sequence length="682" mass="75976">MNFLPPPAIFALRKLCRICYKASLARSIWTSAVRNEMENHQIPAFTFPLSSMEGSALERLAMSPYLFDHFLDDHTIGPRNPHVIRILLNRLEKWTLKDLSIRSRSPGYKSVHLAPGGRFLVTSSSAVGNNAEEKTLVQLWDIGVRGHGYNSKVLAGLVLAATQVPAVIAPSLELPPCSLQLHGNCALLAYNGKIFIWDILELETNFAGQAVSFHHPASVFSNLLIHSHFAEEIDDEDDSSLRMVPQSPWKPFPSRDDKEDCLALFCETRAAIHQVHKLDAFRHPSNRLPGVIPVQLNATNEFAFDYLEEVGVGPLLPWKHAMEHLIFAEFRTVGCRVHRLCEDGDNLNQLSIDVLVIIMKSLPPPDIFILRQLCKSCHKASLVRSVWTCVLQNEMEKHDVPFFTPKLSSMDQSSLEKLAMSPHLFNNLLDTHTNKEIPPNLTRILPNHLHERALEELSLTSRNYGYKSIHVAPGGRFLVTSATGWGTDRYQKALLQLWDIGMRGHGYGSKVLASLVLDAVEESSVVLVPSLDGKGFYLVCVEQEVALRAYKIADPASSPAITHLNTFETQVDGDGLKSTSFVVMDSRLACVLDKGHLVVWDFESNTSAIWETGIGSISDISKISRKILHVHGNSVFLSHKGELFLWNIPKLEVVKGSSLMQRQQLRGVHGAAVAMDIELFAA</sequence>
<reference evidence="2" key="1">
    <citation type="submission" date="2022-07" db="EMBL/GenBank/DDBJ databases">
        <title>Genome Sequence of Agrocybe chaxingu.</title>
        <authorList>
            <person name="Buettner E."/>
        </authorList>
    </citation>
    <scope>NUCLEOTIDE SEQUENCE</scope>
    <source>
        <strain evidence="2">MP-N11</strain>
    </source>
</reference>
<dbReference type="AlphaFoldDB" id="A0A9W8KCP1"/>
<evidence type="ECO:0000259" key="1">
    <source>
        <dbReference type="Pfam" id="PF00646"/>
    </source>
</evidence>
<name>A0A9W8KCP1_9AGAR</name>
<organism evidence="2 3">
    <name type="scientific">Agrocybe chaxingu</name>
    <dbReference type="NCBI Taxonomy" id="84603"/>
    <lineage>
        <taxon>Eukaryota</taxon>
        <taxon>Fungi</taxon>
        <taxon>Dikarya</taxon>
        <taxon>Basidiomycota</taxon>
        <taxon>Agaricomycotina</taxon>
        <taxon>Agaricomycetes</taxon>
        <taxon>Agaricomycetidae</taxon>
        <taxon>Agaricales</taxon>
        <taxon>Agaricineae</taxon>
        <taxon>Strophariaceae</taxon>
        <taxon>Agrocybe</taxon>
    </lineage>
</organism>
<dbReference type="SUPFAM" id="SSF81383">
    <property type="entry name" value="F-box domain"/>
    <property type="match status" value="1"/>
</dbReference>
<accession>A0A9W8KCP1</accession>
<dbReference type="InterPro" id="IPR036047">
    <property type="entry name" value="F-box-like_dom_sf"/>
</dbReference>
<evidence type="ECO:0000313" key="3">
    <source>
        <dbReference type="Proteomes" id="UP001148786"/>
    </source>
</evidence>
<gene>
    <name evidence="2" type="ORF">NLJ89_g2054</name>
</gene>
<dbReference type="OrthoDB" id="3145038at2759"/>
<feature type="domain" description="F-box" evidence="1">
    <location>
        <begin position="347"/>
        <end position="382"/>
    </location>
</feature>
<dbReference type="Proteomes" id="UP001148786">
    <property type="component" value="Unassembled WGS sequence"/>
</dbReference>
<dbReference type="InterPro" id="IPR001810">
    <property type="entry name" value="F-box_dom"/>
</dbReference>
<keyword evidence="3" id="KW-1185">Reference proteome</keyword>
<dbReference type="EMBL" id="JANKHO010000119">
    <property type="protein sequence ID" value="KAJ3514978.1"/>
    <property type="molecule type" value="Genomic_DNA"/>
</dbReference>
<protein>
    <recommendedName>
        <fullName evidence="1">F-box domain-containing protein</fullName>
    </recommendedName>
</protein>
<dbReference type="Pfam" id="PF00646">
    <property type="entry name" value="F-box"/>
    <property type="match status" value="1"/>
</dbReference>
<comment type="caution">
    <text evidence="2">The sequence shown here is derived from an EMBL/GenBank/DDBJ whole genome shotgun (WGS) entry which is preliminary data.</text>
</comment>